<dbReference type="InterPro" id="IPR002563">
    <property type="entry name" value="Flavin_Rdtase-like_dom"/>
</dbReference>
<accession>A0ABW5HMD0</accession>
<dbReference type="EMBL" id="JBHUKS010000035">
    <property type="protein sequence ID" value="MFD2474106.1"/>
    <property type="molecule type" value="Genomic_DNA"/>
</dbReference>
<dbReference type="InterPro" id="IPR012349">
    <property type="entry name" value="Split_barrel_FMN-bd"/>
</dbReference>
<protein>
    <submittedName>
        <fullName evidence="4">3-hydroxy-9,10-secoandrosta-1,3,5(10)-triene-9, 17-dione monooxygenase reductase subunit</fullName>
        <ecNumber evidence="4">1.5.1.36</ecNumber>
    </submittedName>
</protein>
<dbReference type="Pfam" id="PF01613">
    <property type="entry name" value="Flavin_Reduct"/>
    <property type="match status" value="1"/>
</dbReference>
<evidence type="ECO:0000313" key="4">
    <source>
        <dbReference type="EMBL" id="MFD2474106.1"/>
    </source>
</evidence>
<evidence type="ECO:0000256" key="2">
    <source>
        <dbReference type="ARBA" id="ARBA00023002"/>
    </source>
</evidence>
<keyword evidence="5" id="KW-1185">Reference proteome</keyword>
<feature type="domain" description="Flavin reductase like" evidence="3">
    <location>
        <begin position="17"/>
        <end position="175"/>
    </location>
</feature>
<dbReference type="GO" id="GO:0036382">
    <property type="term" value="F:flavin reductase (NADH) activity"/>
    <property type="evidence" value="ECO:0007669"/>
    <property type="project" value="UniProtKB-EC"/>
</dbReference>
<organism evidence="4 5">
    <name type="scientific">Amycolatopsis silviterrae</name>
    <dbReference type="NCBI Taxonomy" id="1656914"/>
    <lineage>
        <taxon>Bacteria</taxon>
        <taxon>Bacillati</taxon>
        <taxon>Actinomycetota</taxon>
        <taxon>Actinomycetes</taxon>
        <taxon>Pseudonocardiales</taxon>
        <taxon>Pseudonocardiaceae</taxon>
        <taxon>Amycolatopsis</taxon>
    </lineage>
</organism>
<dbReference type="PANTHER" id="PTHR30466">
    <property type="entry name" value="FLAVIN REDUCTASE"/>
    <property type="match status" value="1"/>
</dbReference>
<dbReference type="InterPro" id="IPR054682">
    <property type="entry name" value="HsaB"/>
</dbReference>
<comment type="similarity">
    <text evidence="1">Belongs to the non-flavoprotein flavin reductase family.</text>
</comment>
<proteinExistence type="inferred from homology"/>
<dbReference type="PANTHER" id="PTHR30466:SF11">
    <property type="entry name" value="FLAVIN-DEPENDENT MONOOXYGENASE, REDUCTASE SUBUNIT HSAB"/>
    <property type="match status" value="1"/>
</dbReference>
<dbReference type="Proteomes" id="UP001597483">
    <property type="component" value="Unassembled WGS sequence"/>
</dbReference>
<name>A0ABW5HMD0_9PSEU</name>
<dbReference type="NCBIfam" id="NF045630">
    <property type="entry name" value="monooxsub_HsaB"/>
    <property type="match status" value="1"/>
</dbReference>
<keyword evidence="4" id="KW-0503">Monooxygenase</keyword>
<dbReference type="InterPro" id="IPR050268">
    <property type="entry name" value="NADH-dep_flavin_reductase"/>
</dbReference>
<dbReference type="EC" id="1.5.1.36" evidence="4"/>
<reference evidence="5" key="1">
    <citation type="journal article" date="2019" name="Int. J. Syst. Evol. Microbiol.">
        <title>The Global Catalogue of Microorganisms (GCM) 10K type strain sequencing project: providing services to taxonomists for standard genome sequencing and annotation.</title>
        <authorList>
            <consortium name="The Broad Institute Genomics Platform"/>
            <consortium name="The Broad Institute Genome Sequencing Center for Infectious Disease"/>
            <person name="Wu L."/>
            <person name="Ma J."/>
        </authorList>
    </citation>
    <scope>NUCLEOTIDE SEQUENCE [LARGE SCALE GENOMIC DNA]</scope>
    <source>
        <strain evidence="5">CGMCC 4.7641</strain>
    </source>
</reference>
<dbReference type="GO" id="GO:0004497">
    <property type="term" value="F:monooxygenase activity"/>
    <property type="evidence" value="ECO:0007669"/>
    <property type="project" value="UniProtKB-KW"/>
</dbReference>
<evidence type="ECO:0000259" key="3">
    <source>
        <dbReference type="SMART" id="SM00903"/>
    </source>
</evidence>
<evidence type="ECO:0000313" key="5">
    <source>
        <dbReference type="Proteomes" id="UP001597483"/>
    </source>
</evidence>
<sequence>MTAAVPEAVPDRFREVLGHFCTGVTVVTGYVEDSARSLADYASSPTPTGPVGFACQSFAALSLDPPLVLFCVARTSRTWPALAAAGTFAVNVLAEDQQAVCAEFGRRGGDKFSGVSWRPAPSGAPLLDGALTWVDCEVQAVHPAGDHYVVVGRVTALGETSDARPLLFHRGRYTVTEPVPDALTALMPWPRPDDWL</sequence>
<dbReference type="SMART" id="SM00903">
    <property type="entry name" value="Flavin_Reduct"/>
    <property type="match status" value="1"/>
</dbReference>
<evidence type="ECO:0000256" key="1">
    <source>
        <dbReference type="ARBA" id="ARBA00008898"/>
    </source>
</evidence>
<dbReference type="SUPFAM" id="SSF50475">
    <property type="entry name" value="FMN-binding split barrel"/>
    <property type="match status" value="1"/>
</dbReference>
<comment type="caution">
    <text evidence="4">The sequence shown here is derived from an EMBL/GenBank/DDBJ whole genome shotgun (WGS) entry which is preliminary data.</text>
</comment>
<dbReference type="RefSeq" id="WP_378313072.1">
    <property type="nucleotide sequence ID" value="NZ_JBHUKS010000035.1"/>
</dbReference>
<gene>
    <name evidence="4" type="primary">hsaB</name>
    <name evidence="4" type="ORF">ACFSVL_42345</name>
</gene>
<dbReference type="Gene3D" id="2.30.110.10">
    <property type="entry name" value="Electron Transport, Fmn-binding Protein, Chain A"/>
    <property type="match status" value="1"/>
</dbReference>
<keyword evidence="2 4" id="KW-0560">Oxidoreductase</keyword>